<keyword evidence="4" id="KW-0963">Cytoplasm</keyword>
<dbReference type="GO" id="GO:0006271">
    <property type="term" value="P:DNA strand elongation involved in DNA replication"/>
    <property type="evidence" value="ECO:0007669"/>
    <property type="project" value="TreeGrafter"/>
</dbReference>
<evidence type="ECO:0000256" key="2">
    <source>
        <dbReference type="ARBA" id="ARBA00010752"/>
    </source>
</evidence>
<dbReference type="InterPro" id="IPR022634">
    <property type="entry name" value="DNA_polIII_beta_N"/>
</dbReference>
<dbReference type="Pfam" id="PF02768">
    <property type="entry name" value="DNA_pol3_beta_3"/>
    <property type="match status" value="1"/>
</dbReference>
<accession>A0A1G6NA35</accession>
<dbReference type="EMBL" id="FMYU01000007">
    <property type="protein sequence ID" value="SDC64116.1"/>
    <property type="molecule type" value="Genomic_DNA"/>
</dbReference>
<evidence type="ECO:0000256" key="6">
    <source>
        <dbReference type="ARBA" id="ARBA00022695"/>
    </source>
</evidence>
<evidence type="ECO:0000259" key="12">
    <source>
        <dbReference type="Pfam" id="PF00712"/>
    </source>
</evidence>
<keyword evidence="8" id="KW-0239">DNA-directed DNA polymerase</keyword>
<dbReference type="InterPro" id="IPR046938">
    <property type="entry name" value="DNA_clamp_sf"/>
</dbReference>
<dbReference type="GO" id="GO:0003887">
    <property type="term" value="F:DNA-directed DNA polymerase activity"/>
    <property type="evidence" value="ECO:0007669"/>
    <property type="project" value="UniProtKB-KW"/>
</dbReference>
<evidence type="ECO:0000256" key="3">
    <source>
        <dbReference type="ARBA" id="ARBA00021035"/>
    </source>
</evidence>
<dbReference type="InterPro" id="IPR022635">
    <property type="entry name" value="DNA_polIII_beta_C"/>
</dbReference>
<name>A0A1G6NA35_9BACT</name>
<keyword evidence="6" id="KW-0548">Nucleotidyltransferase</keyword>
<dbReference type="Pfam" id="PF02767">
    <property type="entry name" value="DNA_pol3_beta_2"/>
    <property type="match status" value="1"/>
</dbReference>
<evidence type="ECO:0000256" key="1">
    <source>
        <dbReference type="ARBA" id="ARBA00004496"/>
    </source>
</evidence>
<reference evidence="16" key="1">
    <citation type="submission" date="2016-10" db="EMBL/GenBank/DDBJ databases">
        <authorList>
            <person name="Varghese N."/>
            <person name="Submissions S."/>
        </authorList>
    </citation>
    <scope>NUCLEOTIDE SEQUENCE [LARGE SCALE GENOMIC DNA]</scope>
    <source>
        <strain evidence="16">DSM 8415</strain>
    </source>
</reference>
<organism evidence="15 16">
    <name type="scientific">Desulfurella multipotens</name>
    <dbReference type="NCBI Taxonomy" id="79269"/>
    <lineage>
        <taxon>Bacteria</taxon>
        <taxon>Pseudomonadati</taxon>
        <taxon>Campylobacterota</taxon>
        <taxon>Desulfurellia</taxon>
        <taxon>Desulfurellales</taxon>
        <taxon>Desulfurellaceae</taxon>
        <taxon>Desulfurella</taxon>
    </lineage>
</organism>
<evidence type="ECO:0000259" key="13">
    <source>
        <dbReference type="Pfam" id="PF02767"/>
    </source>
</evidence>
<dbReference type="GO" id="GO:0005737">
    <property type="term" value="C:cytoplasm"/>
    <property type="evidence" value="ECO:0007669"/>
    <property type="project" value="UniProtKB-SubCell"/>
</dbReference>
<dbReference type="PANTHER" id="PTHR30478:SF0">
    <property type="entry name" value="BETA SLIDING CLAMP"/>
    <property type="match status" value="1"/>
</dbReference>
<dbReference type="InterPro" id="IPR022637">
    <property type="entry name" value="DNA_polIII_beta_cen"/>
</dbReference>
<dbReference type="GO" id="GO:0003677">
    <property type="term" value="F:DNA binding"/>
    <property type="evidence" value="ECO:0007669"/>
    <property type="project" value="UniProtKB-KW"/>
</dbReference>
<evidence type="ECO:0000256" key="7">
    <source>
        <dbReference type="ARBA" id="ARBA00022705"/>
    </source>
</evidence>
<dbReference type="AlphaFoldDB" id="A0A1G6NA35"/>
<keyword evidence="16" id="KW-1185">Reference proteome</keyword>
<evidence type="ECO:0000256" key="5">
    <source>
        <dbReference type="ARBA" id="ARBA00022679"/>
    </source>
</evidence>
<protein>
    <recommendedName>
        <fullName evidence="3">Beta sliding clamp</fullName>
    </recommendedName>
    <alternativeName>
        <fullName evidence="11">Beta-clamp processivity factor</fullName>
    </alternativeName>
    <alternativeName>
        <fullName evidence="10">DNA polymerase III beta sliding clamp subunit</fullName>
    </alternativeName>
</protein>
<comment type="subcellular location">
    <subcellularLocation>
        <location evidence="1">Cytoplasm</location>
    </subcellularLocation>
</comment>
<dbReference type="GO" id="GO:0008408">
    <property type="term" value="F:3'-5' exonuclease activity"/>
    <property type="evidence" value="ECO:0007669"/>
    <property type="project" value="InterPro"/>
</dbReference>
<evidence type="ECO:0000256" key="10">
    <source>
        <dbReference type="ARBA" id="ARBA00030988"/>
    </source>
</evidence>
<dbReference type="OrthoDB" id="8421503at2"/>
<evidence type="ECO:0000256" key="8">
    <source>
        <dbReference type="ARBA" id="ARBA00022932"/>
    </source>
</evidence>
<feature type="domain" description="DNA polymerase III beta sliding clamp central" evidence="13">
    <location>
        <begin position="127"/>
        <end position="241"/>
    </location>
</feature>
<keyword evidence="7" id="KW-0235">DNA replication</keyword>
<dbReference type="SUPFAM" id="SSF55979">
    <property type="entry name" value="DNA clamp"/>
    <property type="match status" value="3"/>
</dbReference>
<evidence type="ECO:0000259" key="14">
    <source>
        <dbReference type="Pfam" id="PF02768"/>
    </source>
</evidence>
<keyword evidence="5" id="KW-0808">Transferase</keyword>
<dbReference type="Proteomes" id="UP000199411">
    <property type="component" value="Unassembled WGS sequence"/>
</dbReference>
<evidence type="ECO:0000256" key="4">
    <source>
        <dbReference type="ARBA" id="ARBA00022490"/>
    </source>
</evidence>
<dbReference type="Gene3D" id="3.70.10.10">
    <property type="match status" value="1"/>
</dbReference>
<feature type="domain" description="DNA polymerase III beta sliding clamp N-terminal" evidence="12">
    <location>
        <begin position="1"/>
        <end position="113"/>
    </location>
</feature>
<sequence>MQFIIDASIIKKIIPSVSGALSKDKNSILSNYYVSIKDKILSLTSSNDTVQINVAYPVENTGNCEFLAKPDLFERLKALNGEIYFELQDSLLTIKNGSYKTTAKIFKNNDYPLESTADYNTIGTFDSNEILELLKAHIASSKEDEQTREFTGILIEIDQNKTNFVATNRSRLFWINKKIDIDKNFYCIIEKEGILQLSRVLKANDKINMLYKGNPENITKIAFQSSNATIISKTINGQFPQYQAVVLEDAQNVSCIIFDRESLKSSLQKVLALSSDDLGVVEFNIKENTVELTVTNKEGEVATDIIDFLTCQEKTHTQITLNINGRYTLDFLNNVQSSSIYFYYKEAIKPLELKAISESKINYIYVMTPVR</sequence>
<dbReference type="SMART" id="SM00480">
    <property type="entry name" value="POL3Bc"/>
    <property type="match status" value="1"/>
</dbReference>
<proteinExistence type="inferred from homology"/>
<dbReference type="Pfam" id="PF00712">
    <property type="entry name" value="DNA_pol3_beta"/>
    <property type="match status" value="1"/>
</dbReference>
<evidence type="ECO:0000256" key="9">
    <source>
        <dbReference type="ARBA" id="ARBA00023125"/>
    </source>
</evidence>
<dbReference type="Gene3D" id="3.10.150.10">
    <property type="entry name" value="DNA Polymerase III, subunit A, domain 2"/>
    <property type="match status" value="1"/>
</dbReference>
<dbReference type="RefSeq" id="WP_092128820.1">
    <property type="nucleotide sequence ID" value="NZ_FMYU01000007.1"/>
</dbReference>
<evidence type="ECO:0000256" key="11">
    <source>
        <dbReference type="ARBA" id="ARBA00033276"/>
    </source>
</evidence>
<dbReference type="CDD" id="cd00140">
    <property type="entry name" value="beta_clamp"/>
    <property type="match status" value="1"/>
</dbReference>
<evidence type="ECO:0000313" key="15">
    <source>
        <dbReference type="EMBL" id="SDC64116.1"/>
    </source>
</evidence>
<dbReference type="GO" id="GO:0009360">
    <property type="term" value="C:DNA polymerase III complex"/>
    <property type="evidence" value="ECO:0007669"/>
    <property type="project" value="InterPro"/>
</dbReference>
<dbReference type="PANTHER" id="PTHR30478">
    <property type="entry name" value="DNA POLYMERASE III SUBUNIT BETA"/>
    <property type="match status" value="1"/>
</dbReference>
<gene>
    <name evidence="15" type="ORF">SAMN05660835_01142</name>
</gene>
<comment type="similarity">
    <text evidence="2">Belongs to the beta sliding clamp family.</text>
</comment>
<keyword evidence="9" id="KW-0238">DNA-binding</keyword>
<feature type="domain" description="DNA polymerase III beta sliding clamp C-terminal" evidence="14">
    <location>
        <begin position="254"/>
        <end position="365"/>
    </location>
</feature>
<dbReference type="InterPro" id="IPR001001">
    <property type="entry name" value="DNA_polIII_beta"/>
</dbReference>
<evidence type="ECO:0000313" key="16">
    <source>
        <dbReference type="Proteomes" id="UP000199411"/>
    </source>
</evidence>